<proteinExistence type="predicted"/>
<dbReference type="EMBL" id="JAEPWM010000001">
    <property type="protein sequence ID" value="MBK6005174.1"/>
    <property type="molecule type" value="Genomic_DNA"/>
</dbReference>
<evidence type="ECO:0008006" key="3">
    <source>
        <dbReference type="Google" id="ProtNLM"/>
    </source>
</evidence>
<dbReference type="RefSeq" id="WP_201166526.1">
    <property type="nucleotide sequence ID" value="NZ_JAEPWM010000001.1"/>
</dbReference>
<reference evidence="1" key="1">
    <citation type="journal article" date="2012" name="J. Microbiol. Biotechnol.">
        <title>Ramlibacter ginsenosidimutans sp. nov., with ginsenoside-converting activity.</title>
        <authorList>
            <person name="Wang L."/>
            <person name="An D.S."/>
            <person name="Kim S.G."/>
            <person name="Jin F.X."/>
            <person name="Kim S.C."/>
            <person name="Lee S.T."/>
            <person name="Im W.T."/>
        </authorList>
    </citation>
    <scope>NUCLEOTIDE SEQUENCE</scope>
    <source>
        <strain evidence="1">KACC 17527</strain>
    </source>
</reference>
<keyword evidence="2" id="KW-1185">Reference proteome</keyword>
<reference evidence="1" key="2">
    <citation type="submission" date="2021-01" db="EMBL/GenBank/DDBJ databases">
        <authorList>
            <person name="Kang M."/>
        </authorList>
    </citation>
    <scope>NUCLEOTIDE SEQUENCE</scope>
    <source>
        <strain evidence="1">KACC 17527</strain>
    </source>
</reference>
<evidence type="ECO:0000313" key="1">
    <source>
        <dbReference type="EMBL" id="MBK6005174.1"/>
    </source>
</evidence>
<evidence type="ECO:0000313" key="2">
    <source>
        <dbReference type="Proteomes" id="UP000630528"/>
    </source>
</evidence>
<gene>
    <name evidence="1" type="ORF">JJB11_03640</name>
</gene>
<comment type="caution">
    <text evidence="1">The sequence shown here is derived from an EMBL/GenBank/DDBJ whole genome shotgun (WGS) entry which is preliminary data.</text>
</comment>
<sequence length="68" mass="7906">MNNQFRKGDVVRAFVEDQHRDLVIDEIASNGELAQCYWMKGRSKKFVMVFLGAVQKLQDGHMPAREHE</sequence>
<accession>A0A934TPP1</accession>
<name>A0A934TPP1_9BURK</name>
<dbReference type="Proteomes" id="UP000630528">
    <property type="component" value="Unassembled WGS sequence"/>
</dbReference>
<protein>
    <recommendedName>
        <fullName evidence="3">DUF2158 domain-containing protein</fullName>
    </recommendedName>
</protein>
<dbReference type="AlphaFoldDB" id="A0A934TPP1"/>
<organism evidence="1 2">
    <name type="scientific">Ramlibacter ginsenosidimutans</name>
    <dbReference type="NCBI Taxonomy" id="502333"/>
    <lineage>
        <taxon>Bacteria</taxon>
        <taxon>Pseudomonadati</taxon>
        <taxon>Pseudomonadota</taxon>
        <taxon>Betaproteobacteria</taxon>
        <taxon>Burkholderiales</taxon>
        <taxon>Comamonadaceae</taxon>
        <taxon>Ramlibacter</taxon>
    </lineage>
</organism>